<dbReference type="SUPFAM" id="SSF50156">
    <property type="entry name" value="PDZ domain-like"/>
    <property type="match status" value="1"/>
</dbReference>
<feature type="compositionally biased region" description="Basic residues" evidence="1">
    <location>
        <begin position="109"/>
        <end position="122"/>
    </location>
</feature>
<dbReference type="PANTHER" id="PTHR47389:SF4">
    <property type="entry name" value="OS09G0436400 PROTEIN"/>
    <property type="match status" value="1"/>
</dbReference>
<feature type="compositionally biased region" description="Polar residues" evidence="1">
    <location>
        <begin position="96"/>
        <end position="108"/>
    </location>
</feature>
<feature type="compositionally biased region" description="Low complexity" evidence="1">
    <location>
        <begin position="83"/>
        <end position="94"/>
    </location>
</feature>
<name>A0A5J9U0R5_9POAL</name>
<reference evidence="2 3" key="1">
    <citation type="journal article" date="2019" name="Sci. Rep.">
        <title>A high-quality genome of Eragrostis curvula grass provides insights into Poaceae evolution and supports new strategies to enhance forage quality.</title>
        <authorList>
            <person name="Carballo J."/>
            <person name="Santos B.A.C.M."/>
            <person name="Zappacosta D."/>
            <person name="Garbus I."/>
            <person name="Selva J.P."/>
            <person name="Gallo C.A."/>
            <person name="Diaz A."/>
            <person name="Albertini E."/>
            <person name="Caccamo M."/>
            <person name="Echenique V."/>
        </authorList>
    </citation>
    <scope>NUCLEOTIDE SEQUENCE [LARGE SCALE GENOMIC DNA]</scope>
    <source>
        <strain evidence="3">cv. Victoria</strain>
        <tissue evidence="2">Leaf</tissue>
    </source>
</reference>
<evidence type="ECO:0008006" key="4">
    <source>
        <dbReference type="Google" id="ProtNLM"/>
    </source>
</evidence>
<protein>
    <recommendedName>
        <fullName evidence="4">PDZ domain-containing protein</fullName>
    </recommendedName>
</protein>
<gene>
    <name evidence="2" type="ORF">EJB05_33292</name>
</gene>
<dbReference type="OrthoDB" id="4217619at2759"/>
<proteinExistence type="predicted"/>
<feature type="region of interest" description="Disordered" evidence="1">
    <location>
        <begin position="56"/>
        <end position="128"/>
    </location>
</feature>
<evidence type="ECO:0000256" key="1">
    <source>
        <dbReference type="SAM" id="MobiDB-lite"/>
    </source>
</evidence>
<feature type="compositionally biased region" description="Low complexity" evidence="1">
    <location>
        <begin position="22"/>
        <end position="33"/>
    </location>
</feature>
<dbReference type="Gramene" id="TVU17272">
    <property type="protein sequence ID" value="TVU17272"/>
    <property type="gene ID" value="EJB05_33292"/>
</dbReference>
<keyword evidence="3" id="KW-1185">Reference proteome</keyword>
<sequence length="443" mass="50288">MDDGASDSPGDQDSSRSRGRGRAAAAAAAATDGRLTRSRAKELGLELRLAPWPEFVGRNSKGKKRRVDQELEQQHKEFRMEESVGSVGDGSLVSTIDDTQPDSRNSVTNKRHHVRVSNRNKQTRRENPNAPCVKLLSAGVPWLVHVSSTALDGKEILRCSGIIIRQEKQEAWILTSRRVGFCAQEKRIYNPMPKLAVHMNKPNQGFYEGKLLYLCERYLFALLSIKGESTIEVEVPHDDSRPWYGNDVLILARDKELCLKHRHGTIMWQERNFFLSPSCKLWPGGIGGPMINHAFKILGMACNYDHDPVILSITTIRRCIEMWATTGSIARPGLSMRFRIVDFLDIAHQERLRCKHKVNNGFIVHEVTIHSPAEKCGIRHGNVITSFNGVSCYLPEFEDFLLDIGLEYLKGRRQTDHFKLEVCDIVREAKRTIILPLSFVQWH</sequence>
<dbReference type="Gene3D" id="2.30.42.10">
    <property type="match status" value="1"/>
</dbReference>
<organism evidence="2 3">
    <name type="scientific">Eragrostis curvula</name>
    <name type="common">weeping love grass</name>
    <dbReference type="NCBI Taxonomy" id="38414"/>
    <lineage>
        <taxon>Eukaryota</taxon>
        <taxon>Viridiplantae</taxon>
        <taxon>Streptophyta</taxon>
        <taxon>Embryophyta</taxon>
        <taxon>Tracheophyta</taxon>
        <taxon>Spermatophyta</taxon>
        <taxon>Magnoliopsida</taxon>
        <taxon>Liliopsida</taxon>
        <taxon>Poales</taxon>
        <taxon>Poaceae</taxon>
        <taxon>PACMAD clade</taxon>
        <taxon>Chloridoideae</taxon>
        <taxon>Eragrostideae</taxon>
        <taxon>Eragrostidinae</taxon>
        <taxon>Eragrostis</taxon>
    </lineage>
</organism>
<feature type="region of interest" description="Disordered" evidence="1">
    <location>
        <begin position="1"/>
        <end position="36"/>
    </location>
</feature>
<dbReference type="AlphaFoldDB" id="A0A5J9U0R5"/>
<feature type="compositionally biased region" description="Low complexity" evidence="1">
    <location>
        <begin position="1"/>
        <end position="12"/>
    </location>
</feature>
<dbReference type="SUPFAM" id="SSF50494">
    <property type="entry name" value="Trypsin-like serine proteases"/>
    <property type="match status" value="1"/>
</dbReference>
<comment type="caution">
    <text evidence="2">The sequence shown here is derived from an EMBL/GenBank/DDBJ whole genome shotgun (WGS) entry which is preliminary data.</text>
</comment>
<dbReference type="InterPro" id="IPR009003">
    <property type="entry name" value="Peptidase_S1_PA"/>
</dbReference>
<dbReference type="InterPro" id="IPR036034">
    <property type="entry name" value="PDZ_sf"/>
</dbReference>
<dbReference type="PANTHER" id="PTHR47389">
    <property type="entry name" value="OS09G0436400 PROTEIN"/>
    <property type="match status" value="1"/>
</dbReference>
<evidence type="ECO:0000313" key="2">
    <source>
        <dbReference type="EMBL" id="TVU17272.1"/>
    </source>
</evidence>
<evidence type="ECO:0000313" key="3">
    <source>
        <dbReference type="Proteomes" id="UP000324897"/>
    </source>
</evidence>
<feature type="compositionally biased region" description="Basic and acidic residues" evidence="1">
    <location>
        <begin position="67"/>
        <end position="82"/>
    </location>
</feature>
<accession>A0A5J9U0R5</accession>
<dbReference type="Pfam" id="PF13365">
    <property type="entry name" value="Trypsin_2"/>
    <property type="match status" value="1"/>
</dbReference>
<dbReference type="EMBL" id="RWGY01000029">
    <property type="protein sequence ID" value="TVU17272.1"/>
    <property type="molecule type" value="Genomic_DNA"/>
</dbReference>
<dbReference type="Proteomes" id="UP000324897">
    <property type="component" value="Chromosome 7"/>
</dbReference>